<name>A0A699XDL4_TANCI</name>
<gene>
    <name evidence="1" type="ORF">Tci_929706</name>
</gene>
<comment type="caution">
    <text evidence="1">The sequence shown here is derived from an EMBL/GenBank/DDBJ whole genome shotgun (WGS) entry which is preliminary data.</text>
</comment>
<organism evidence="1">
    <name type="scientific">Tanacetum cinerariifolium</name>
    <name type="common">Dalmatian daisy</name>
    <name type="synonym">Chrysanthemum cinerariifolium</name>
    <dbReference type="NCBI Taxonomy" id="118510"/>
    <lineage>
        <taxon>Eukaryota</taxon>
        <taxon>Viridiplantae</taxon>
        <taxon>Streptophyta</taxon>
        <taxon>Embryophyta</taxon>
        <taxon>Tracheophyta</taxon>
        <taxon>Spermatophyta</taxon>
        <taxon>Magnoliopsida</taxon>
        <taxon>eudicotyledons</taxon>
        <taxon>Gunneridae</taxon>
        <taxon>Pentapetalae</taxon>
        <taxon>asterids</taxon>
        <taxon>campanulids</taxon>
        <taxon>Asterales</taxon>
        <taxon>Asteraceae</taxon>
        <taxon>Asteroideae</taxon>
        <taxon>Anthemideae</taxon>
        <taxon>Anthemidinae</taxon>
        <taxon>Tanacetum</taxon>
    </lineage>
</organism>
<dbReference type="AlphaFoldDB" id="A0A699XDL4"/>
<protein>
    <submittedName>
        <fullName evidence="1">Uncharacterized protein</fullName>
    </submittedName>
</protein>
<feature type="non-terminal residue" evidence="1">
    <location>
        <position position="1"/>
    </location>
</feature>
<feature type="non-terminal residue" evidence="1">
    <location>
        <position position="87"/>
    </location>
</feature>
<accession>A0A699XDL4</accession>
<proteinExistence type="predicted"/>
<evidence type="ECO:0000313" key="1">
    <source>
        <dbReference type="EMBL" id="GFD57737.1"/>
    </source>
</evidence>
<sequence length="87" mass="9251">AGSGRHGARYWHKGGRGHLHQQVVAGALARRPPVKAQLDNRLPGRQRHIAVEVHGRGRSETVAVGKAKVVADEGRLGTGAGWPVGIR</sequence>
<reference evidence="1" key="1">
    <citation type="journal article" date="2019" name="Sci. Rep.">
        <title>Draft genome of Tanacetum cinerariifolium, the natural source of mosquito coil.</title>
        <authorList>
            <person name="Yamashiro T."/>
            <person name="Shiraishi A."/>
            <person name="Satake H."/>
            <person name="Nakayama K."/>
        </authorList>
    </citation>
    <scope>NUCLEOTIDE SEQUENCE</scope>
</reference>
<dbReference type="EMBL" id="BKCJ011844392">
    <property type="protein sequence ID" value="GFD57737.1"/>
    <property type="molecule type" value="Genomic_DNA"/>
</dbReference>